<sequence>MSPFDEQWARCEPWLAAALEHAHGTHLIEDIREGCLAGNLQFWPGKSAAIVTEICTYPRLKAVNFFLVGGDLEELLAMKPVIEAWAKRLGCTRAQCGGRFGWERVLKDYRRACVVLEKEI</sequence>
<comment type="caution">
    <text evidence="1">The sequence shown here is derived from an EMBL/GenBank/DDBJ whole genome shotgun (WGS) entry which is preliminary data.</text>
</comment>
<protein>
    <submittedName>
        <fullName evidence="1">Uncharacterized protein</fullName>
    </submittedName>
</protein>
<name>A0ABU0MQA7_9PROT</name>
<accession>A0ABU0MQA7</accession>
<gene>
    <name evidence="1" type="ORF">QO018_004287</name>
</gene>
<dbReference type="Proteomes" id="UP001244552">
    <property type="component" value="Unassembled WGS sequence"/>
</dbReference>
<dbReference type="RefSeq" id="WP_209985969.1">
    <property type="nucleotide sequence ID" value="NZ_JAGINO010000017.1"/>
</dbReference>
<keyword evidence="2" id="KW-1185">Reference proteome</keyword>
<dbReference type="EMBL" id="JAUSVU010000017">
    <property type="protein sequence ID" value="MDQ0535409.1"/>
    <property type="molecule type" value="Genomic_DNA"/>
</dbReference>
<organism evidence="1 2">
    <name type="scientific">Azospirillum picis</name>
    <dbReference type="NCBI Taxonomy" id="488438"/>
    <lineage>
        <taxon>Bacteria</taxon>
        <taxon>Pseudomonadati</taxon>
        <taxon>Pseudomonadota</taxon>
        <taxon>Alphaproteobacteria</taxon>
        <taxon>Rhodospirillales</taxon>
        <taxon>Azospirillaceae</taxon>
        <taxon>Azospirillum</taxon>
    </lineage>
</organism>
<reference evidence="1 2" key="1">
    <citation type="submission" date="2023-07" db="EMBL/GenBank/DDBJ databases">
        <title>Genomic Encyclopedia of Type Strains, Phase IV (KMG-IV): sequencing the most valuable type-strain genomes for metagenomic binning, comparative biology and taxonomic classification.</title>
        <authorList>
            <person name="Goeker M."/>
        </authorList>
    </citation>
    <scope>NUCLEOTIDE SEQUENCE [LARGE SCALE GENOMIC DNA]</scope>
    <source>
        <strain evidence="1 2">DSM 19922</strain>
    </source>
</reference>
<proteinExistence type="predicted"/>
<evidence type="ECO:0000313" key="2">
    <source>
        <dbReference type="Proteomes" id="UP001244552"/>
    </source>
</evidence>
<evidence type="ECO:0000313" key="1">
    <source>
        <dbReference type="EMBL" id="MDQ0535409.1"/>
    </source>
</evidence>